<evidence type="ECO:0000259" key="2">
    <source>
        <dbReference type="PROSITE" id="PS50837"/>
    </source>
</evidence>
<organism evidence="3 4">
    <name type="scientific">Psilocybe cf. subviscida</name>
    <dbReference type="NCBI Taxonomy" id="2480587"/>
    <lineage>
        <taxon>Eukaryota</taxon>
        <taxon>Fungi</taxon>
        <taxon>Dikarya</taxon>
        <taxon>Basidiomycota</taxon>
        <taxon>Agaricomycotina</taxon>
        <taxon>Agaricomycetes</taxon>
        <taxon>Agaricomycetidae</taxon>
        <taxon>Agaricales</taxon>
        <taxon>Agaricineae</taxon>
        <taxon>Strophariaceae</taxon>
        <taxon>Psilocybe</taxon>
    </lineage>
</organism>
<dbReference type="Gene3D" id="3.40.50.300">
    <property type="entry name" value="P-loop containing nucleotide triphosphate hydrolases"/>
    <property type="match status" value="1"/>
</dbReference>
<dbReference type="PANTHER" id="PTHR10039:SF14">
    <property type="entry name" value="NACHT DOMAIN-CONTAINING PROTEIN"/>
    <property type="match status" value="1"/>
</dbReference>
<gene>
    <name evidence="3" type="ORF">D9619_000187</name>
</gene>
<dbReference type="PANTHER" id="PTHR10039">
    <property type="entry name" value="AMELOGENIN"/>
    <property type="match status" value="1"/>
</dbReference>
<dbReference type="Proteomes" id="UP000567179">
    <property type="component" value="Unassembled WGS sequence"/>
</dbReference>
<protein>
    <recommendedName>
        <fullName evidence="2">NACHT domain-containing protein</fullName>
    </recommendedName>
</protein>
<dbReference type="Pfam" id="PF24883">
    <property type="entry name" value="NPHP3_N"/>
    <property type="match status" value="1"/>
</dbReference>
<dbReference type="InterPro" id="IPR027417">
    <property type="entry name" value="P-loop_NTPase"/>
</dbReference>
<dbReference type="AlphaFoldDB" id="A0A8H5BGM0"/>
<reference evidence="3 4" key="1">
    <citation type="journal article" date="2020" name="ISME J.">
        <title>Uncovering the hidden diversity of litter-decomposition mechanisms in mushroom-forming fungi.</title>
        <authorList>
            <person name="Floudas D."/>
            <person name="Bentzer J."/>
            <person name="Ahren D."/>
            <person name="Johansson T."/>
            <person name="Persson P."/>
            <person name="Tunlid A."/>
        </authorList>
    </citation>
    <scope>NUCLEOTIDE SEQUENCE [LARGE SCALE GENOMIC DNA]</scope>
    <source>
        <strain evidence="3 4">CBS 101986</strain>
    </source>
</reference>
<evidence type="ECO:0000313" key="3">
    <source>
        <dbReference type="EMBL" id="KAF5322516.1"/>
    </source>
</evidence>
<dbReference type="OrthoDB" id="5967843at2759"/>
<dbReference type="PROSITE" id="PS50837">
    <property type="entry name" value="NACHT"/>
    <property type="match status" value="1"/>
</dbReference>
<dbReference type="InterPro" id="IPR056884">
    <property type="entry name" value="NPHP3-like_N"/>
</dbReference>
<evidence type="ECO:0000256" key="1">
    <source>
        <dbReference type="ARBA" id="ARBA00022737"/>
    </source>
</evidence>
<feature type="domain" description="NACHT" evidence="2">
    <location>
        <begin position="84"/>
        <end position="238"/>
    </location>
</feature>
<accession>A0A8H5BGM0</accession>
<keyword evidence="4" id="KW-1185">Reference proteome</keyword>
<comment type="caution">
    <text evidence="3">The sequence shown here is derived from an EMBL/GenBank/DDBJ whole genome shotgun (WGS) entry which is preliminary data.</text>
</comment>
<proteinExistence type="predicted"/>
<name>A0A8H5BGM0_9AGAR</name>
<keyword evidence="1" id="KW-0677">Repeat</keyword>
<sequence length="972" mass="110116">MFANARNVIITGNTSFNHYGNSYASGAAGDALDEGIKLLLQHVAKGAMHNSGERFDAPTCHPETRLAIQEDILGWADEWPSTELVTWMYGPAGAGKSAIAQTISQKLHQTGQLTASFFFSRASGSKGRGDETRLMATLAYQLSQSIPGTRPHISSTVRDNPIVFDLSLDSQVQALIIAPLTAVYDESAGPQGRRVIVVDGLDECRKEDNAQSRVVSALIMGLSNIPNRSHKLFITSRPEHNIATIFRGYKQELVRKMELNNKWNPDDDIRTFLIAGFADIRRTHPYFESHPTDKTWPSRPDMNALVARSSGQFIYASVVIKYIKSEDYYDPAARLEIILKLKNNEDRPYAELDALYEHIFSQIRGVEKVLTVLSLERMHSESKFNAPLSLILSDFIGARIEEVKFWLRPLISLLVWENDVIRYMHASLPDFLADQSRSSSFCIYSTSIATMIVRRGVDMLEDEDTLTRHHLIPILLRMPRYYTRKLLPNHKIHIHSMISDFNVVESVLSRMHAGLVAYETTRALASYIEWVLTESESGNPLECRQALVEPLSQIQTWLMQHLAYESFNGLDNIDQVDLWPFFIFPNVRVACCAEDLQRQVSDDIALALEICGPTTFSYQLARDEDVELSDQTVLLCCLMPYISQWLKRADLLGRYAITRERYAVALLRTSRYLLRLPKDQHAEVFNDGKPGNTKLSASMLLARKAFSTFMGLAPRTIELYFFVLFMYSVIVEYREVSSKEVLKRQQKTAGLVRRMATSAKHYLEMTRKNFPILYDPTTPEYFQAQANAEATWIKIKGDFYDPIISILVQPPPDPEQERKHWRATHVHRSKPDMEVQGNRLTTPDKENHHPTGLLQTLSANLRMPSTDIQTAVQELQRSRHSEITLAAFLYSSPLVEYLLVGQRRQRARSCTELAQLSRLRMPETPQPPAAMALGHGVDHSAMTDVGCVISSYAAMVLPEAPNPERTQLVKSC</sequence>
<dbReference type="SUPFAM" id="SSF52540">
    <property type="entry name" value="P-loop containing nucleoside triphosphate hydrolases"/>
    <property type="match status" value="1"/>
</dbReference>
<dbReference type="InterPro" id="IPR007111">
    <property type="entry name" value="NACHT_NTPase"/>
</dbReference>
<evidence type="ECO:0000313" key="4">
    <source>
        <dbReference type="Proteomes" id="UP000567179"/>
    </source>
</evidence>
<dbReference type="EMBL" id="JAACJJ010000028">
    <property type="protein sequence ID" value="KAF5322516.1"/>
    <property type="molecule type" value="Genomic_DNA"/>
</dbReference>